<comment type="caution">
    <text evidence="1">The sequence shown here is derived from an EMBL/GenBank/DDBJ whole genome shotgun (WGS) entry which is preliminary data.</text>
</comment>
<dbReference type="AlphaFoldDB" id="A0A4T3F188"/>
<evidence type="ECO:0000313" key="2">
    <source>
        <dbReference type="Proteomes" id="UP000309389"/>
    </source>
</evidence>
<gene>
    <name evidence="1" type="ORF">E5222_06965</name>
</gene>
<proteinExistence type="predicted"/>
<dbReference type="OrthoDB" id="7202990at2"/>
<dbReference type="RefSeq" id="WP_136693055.1">
    <property type="nucleotide sequence ID" value="NZ_SSHH01000002.1"/>
</dbReference>
<sequence>MAGYVACGNGECKMERALRRIPLILPLILLCGFAPQKSYSECIEDPEALLAMSFEDFDQGVRPDGDGPRQEWGWRPLARQEGCYTAVAVLLSQWRERNGANLHPFHQGALLLHEGQLRAGGGDYAAAISLIEERRAMESDAAGKAYFDAMIAFLRSDREALLAARERLLAVPEPPNWSETQRLFREQAGQEMTWPINIEATDTLVRCFGKPYPVFGEC</sequence>
<organism evidence="1 2">
    <name type="scientific">Alteraurantiacibacter aquimixticola</name>
    <dbReference type="NCBI Taxonomy" id="2489173"/>
    <lineage>
        <taxon>Bacteria</taxon>
        <taxon>Pseudomonadati</taxon>
        <taxon>Pseudomonadota</taxon>
        <taxon>Alphaproteobacteria</taxon>
        <taxon>Sphingomonadales</taxon>
        <taxon>Erythrobacteraceae</taxon>
        <taxon>Alteraurantiacibacter</taxon>
    </lineage>
</organism>
<accession>A0A4T3F188</accession>
<name>A0A4T3F188_9SPHN</name>
<protein>
    <submittedName>
        <fullName evidence="1">Uncharacterized protein</fullName>
    </submittedName>
</protein>
<reference evidence="1 2" key="1">
    <citation type="submission" date="2019-04" db="EMBL/GenBank/DDBJ databases">
        <title>Altererythrobacter aquimixticola sp. nov., isolated from sediment of junction between the ocean and a freshwater spring.</title>
        <authorList>
            <person name="Yoon J.-H."/>
        </authorList>
    </citation>
    <scope>NUCLEOTIDE SEQUENCE [LARGE SCALE GENOMIC DNA]</scope>
    <source>
        <strain evidence="1 2">SSKS-13</strain>
    </source>
</reference>
<keyword evidence="2" id="KW-1185">Reference proteome</keyword>
<dbReference type="Proteomes" id="UP000309389">
    <property type="component" value="Unassembled WGS sequence"/>
</dbReference>
<dbReference type="EMBL" id="SSHH01000002">
    <property type="protein sequence ID" value="TIX50035.1"/>
    <property type="molecule type" value="Genomic_DNA"/>
</dbReference>
<evidence type="ECO:0000313" key="1">
    <source>
        <dbReference type="EMBL" id="TIX50035.1"/>
    </source>
</evidence>